<keyword evidence="1" id="KW-0378">Hydrolase</keyword>
<dbReference type="PIRSF" id="PIRSF005962">
    <property type="entry name" value="Pept_M20D_amidohydro"/>
    <property type="match status" value="1"/>
</dbReference>
<dbReference type="PANTHER" id="PTHR11014:SF63">
    <property type="entry name" value="METALLOPEPTIDASE, PUTATIVE (AFU_ORTHOLOGUE AFUA_6G09600)-RELATED"/>
    <property type="match status" value="1"/>
</dbReference>
<dbReference type="NCBIfam" id="TIGR01891">
    <property type="entry name" value="amidohydrolases"/>
    <property type="match status" value="1"/>
</dbReference>
<gene>
    <name evidence="5" type="ORF">EDC28_11140</name>
</gene>
<dbReference type="Proteomes" id="UP000268033">
    <property type="component" value="Unassembled WGS sequence"/>
</dbReference>
<dbReference type="Pfam" id="PF07687">
    <property type="entry name" value="M20_dimer"/>
    <property type="match status" value="1"/>
</dbReference>
<dbReference type="AlphaFoldDB" id="A0A3N1P2U7"/>
<feature type="signal peptide" evidence="3">
    <location>
        <begin position="1"/>
        <end position="20"/>
    </location>
</feature>
<feature type="binding site" evidence="2">
    <location>
        <position position="169"/>
    </location>
    <ligand>
        <name>Mn(2+)</name>
        <dbReference type="ChEBI" id="CHEBI:29035"/>
        <label>2</label>
    </ligand>
</feature>
<keyword evidence="6" id="KW-1185">Reference proteome</keyword>
<keyword evidence="5" id="KW-0121">Carboxypeptidase</keyword>
<keyword evidence="2" id="KW-0479">Metal-binding</keyword>
<evidence type="ECO:0000313" key="5">
    <source>
        <dbReference type="EMBL" id="ROQ21938.1"/>
    </source>
</evidence>
<organism evidence="5 6">
    <name type="scientific">Gallaecimonas pentaromativorans</name>
    <dbReference type="NCBI Taxonomy" id="584787"/>
    <lineage>
        <taxon>Bacteria</taxon>
        <taxon>Pseudomonadati</taxon>
        <taxon>Pseudomonadota</taxon>
        <taxon>Gammaproteobacteria</taxon>
        <taxon>Enterobacterales</taxon>
        <taxon>Gallaecimonadaceae</taxon>
        <taxon>Gallaecimonas</taxon>
    </lineage>
</organism>
<proteinExistence type="predicted"/>
<feature type="binding site" evidence="2">
    <location>
        <position position="135"/>
    </location>
    <ligand>
        <name>Mn(2+)</name>
        <dbReference type="ChEBI" id="CHEBI:29035"/>
        <label>2</label>
    </ligand>
</feature>
<feature type="binding site" evidence="2">
    <location>
        <position position="401"/>
    </location>
    <ligand>
        <name>Mn(2+)</name>
        <dbReference type="ChEBI" id="CHEBI:29035"/>
        <label>2</label>
    </ligand>
</feature>
<evidence type="ECO:0000259" key="4">
    <source>
        <dbReference type="Pfam" id="PF07687"/>
    </source>
</evidence>
<accession>A0A3N1P2U7</accession>
<feature type="chain" id="PRO_5018084820" evidence="3">
    <location>
        <begin position="21"/>
        <end position="433"/>
    </location>
</feature>
<evidence type="ECO:0000313" key="6">
    <source>
        <dbReference type="Proteomes" id="UP000268033"/>
    </source>
</evidence>
<reference evidence="5 6" key="1">
    <citation type="submission" date="2018-11" db="EMBL/GenBank/DDBJ databases">
        <title>Genomic Encyclopedia of Type Strains, Phase IV (KMG-IV): sequencing the most valuable type-strain genomes for metagenomic binning, comparative biology and taxonomic classification.</title>
        <authorList>
            <person name="Goeker M."/>
        </authorList>
    </citation>
    <scope>NUCLEOTIDE SEQUENCE [LARGE SCALE GENOMIC DNA]</scope>
    <source>
        <strain evidence="5 6">DSM 21945</strain>
    </source>
</reference>
<keyword evidence="2" id="KW-0464">Manganese</keyword>
<evidence type="ECO:0000256" key="3">
    <source>
        <dbReference type="SAM" id="SignalP"/>
    </source>
</evidence>
<feature type="domain" description="Peptidase M20 dimerisation" evidence="4">
    <location>
        <begin position="222"/>
        <end position="317"/>
    </location>
</feature>
<keyword evidence="5" id="KW-0645">Protease</keyword>
<comment type="cofactor">
    <cofactor evidence="2">
        <name>Mn(2+)</name>
        <dbReference type="ChEBI" id="CHEBI:29035"/>
    </cofactor>
    <text evidence="2">The Mn(2+) ion enhances activity.</text>
</comment>
<dbReference type="EMBL" id="RJUL01000011">
    <property type="protein sequence ID" value="ROQ21938.1"/>
    <property type="molecule type" value="Genomic_DNA"/>
</dbReference>
<comment type="caution">
    <text evidence="5">The sequence shown here is derived from an EMBL/GenBank/DDBJ whole genome shotgun (WGS) entry which is preliminary data.</text>
</comment>
<feature type="binding site" evidence="2">
    <location>
        <position position="133"/>
    </location>
    <ligand>
        <name>Mn(2+)</name>
        <dbReference type="ChEBI" id="CHEBI:29035"/>
        <label>2</label>
    </ligand>
</feature>
<dbReference type="Gene3D" id="3.40.630.10">
    <property type="entry name" value="Zn peptidases"/>
    <property type="match status" value="1"/>
</dbReference>
<dbReference type="Pfam" id="PF01546">
    <property type="entry name" value="Peptidase_M20"/>
    <property type="match status" value="1"/>
</dbReference>
<dbReference type="RefSeq" id="WP_123422449.1">
    <property type="nucleotide sequence ID" value="NZ_RJUL01000011.1"/>
</dbReference>
<dbReference type="SUPFAM" id="SSF55031">
    <property type="entry name" value="Bacterial exopeptidase dimerisation domain"/>
    <property type="match status" value="1"/>
</dbReference>
<dbReference type="GO" id="GO:0004180">
    <property type="term" value="F:carboxypeptidase activity"/>
    <property type="evidence" value="ECO:0007669"/>
    <property type="project" value="UniProtKB-KW"/>
</dbReference>
<dbReference type="InterPro" id="IPR011650">
    <property type="entry name" value="Peptidase_M20_dimer"/>
</dbReference>
<dbReference type="GO" id="GO:0046872">
    <property type="term" value="F:metal ion binding"/>
    <property type="evidence" value="ECO:0007669"/>
    <property type="project" value="UniProtKB-KW"/>
</dbReference>
<dbReference type="InterPro" id="IPR036264">
    <property type="entry name" value="Bact_exopeptidase_dim_dom"/>
</dbReference>
<protein>
    <submittedName>
        <fullName evidence="5">Carboxypeptidase Ss1</fullName>
    </submittedName>
</protein>
<dbReference type="InterPro" id="IPR017439">
    <property type="entry name" value="Amidohydrolase"/>
</dbReference>
<keyword evidence="3" id="KW-0732">Signal</keyword>
<dbReference type="SUPFAM" id="SSF53187">
    <property type="entry name" value="Zn-dependent exopeptidases"/>
    <property type="match status" value="1"/>
</dbReference>
<feature type="binding site" evidence="2">
    <location>
        <position position="200"/>
    </location>
    <ligand>
        <name>Mn(2+)</name>
        <dbReference type="ChEBI" id="CHEBI:29035"/>
        <label>2</label>
    </ligand>
</feature>
<dbReference type="Gene3D" id="3.30.70.360">
    <property type="match status" value="1"/>
</dbReference>
<dbReference type="InterPro" id="IPR002933">
    <property type="entry name" value="Peptidase_M20"/>
</dbReference>
<dbReference type="PANTHER" id="PTHR11014">
    <property type="entry name" value="PEPTIDASE M20 FAMILY MEMBER"/>
    <property type="match status" value="1"/>
</dbReference>
<dbReference type="STRING" id="584787.GCA_001247655_03493"/>
<evidence type="ECO:0000256" key="2">
    <source>
        <dbReference type="PIRSR" id="PIRSR005962-1"/>
    </source>
</evidence>
<evidence type="ECO:0000256" key="1">
    <source>
        <dbReference type="ARBA" id="ARBA00022801"/>
    </source>
</evidence>
<name>A0A3N1P2U7_9GAMM</name>
<sequence length="433" mass="45908">MKRTLLSAAMLASCSLPSFAADLKATLAPTIHQLMPQVIDWRRDIHTHPELSNSEVRTSKLVADELKALGLEVRTGIAHHGVVGILKGGQPGPVVALRADMDALPVKEQTGLPFASKVTATFNGEQVGVMHACGHDAHTAMLLGVAKALSSIRAQIPGTVMFVFQPAEEGAPPGEEGGAALMLKEGVFNNPKPDAIFGLHVWPMEAGKIYVRPEGTMAASDRFEVHIKGKQTHGSSPWRGVDPITVTGSMIEALELIPSRQVDVTQAPAVISIGQVKSGIRFNIIPDDATLVGTIRTFDEGMRQDIINKMQRTVTHVAQAAGATATLSVKSGAAVTWNDAKLTDWAAPTLAWAAGKEGVGTIKPITGAEDFSYFQQNVPGVFFFLGVAPDGVPLDQVAANHSPHFIVNEKGLENGVRALSGLALDYLQSPPKS</sequence>